<dbReference type="EMBL" id="ML977558">
    <property type="protein sequence ID" value="KAF2006992.1"/>
    <property type="molecule type" value="Genomic_DNA"/>
</dbReference>
<dbReference type="GO" id="GO:0004408">
    <property type="term" value="F:holocytochrome-c synthase activity"/>
    <property type="evidence" value="ECO:0007669"/>
    <property type="project" value="UniProtKB-EC"/>
</dbReference>
<dbReference type="Proteomes" id="UP000799779">
    <property type="component" value="Unassembled WGS sequence"/>
</dbReference>
<dbReference type="AlphaFoldDB" id="A0A6A5WZ63"/>
<sequence length="344" mass="38715">MGWFWAETAAPARMPPHPMPRGDAQPPPSCPMHKKMPAPPSRLPESASTPQGACPYVPPDTPTPASVSAPEPPKQGLLSRFNPLNNMFAELSNDRPSTQTQDLPLSREASTIPKGDGSLWEYPSPQQMYNAMLRKGYTDTPVDAVEAMVGVHNFLNEGAWAEIIGWERRFSRGLVEGYKICARGEENASAAIGQEDSFDTRWKDEEIPPPKLLRFTGRPDEPTPKSQILQWLGKAWPGKFGTAPPFDRHDWFVQRCDKNGCREIRYVIDYYEGEPEATGEPVFYLDVRPAVDGPTPAAERVVRWGTDVWWRASGGVAREIRKLEEAKKEQEQKQLEQESIRKYN</sequence>
<feature type="region of interest" description="Disordered" evidence="11">
    <location>
        <begin position="325"/>
        <end position="344"/>
    </location>
</feature>
<evidence type="ECO:0000256" key="3">
    <source>
        <dbReference type="ARBA" id="ARBA00022617"/>
    </source>
</evidence>
<evidence type="ECO:0000256" key="2">
    <source>
        <dbReference type="ARBA" id="ARBA00007255"/>
    </source>
</evidence>
<comment type="function">
    <text evidence="10">Lyase that catalyzes the covalent linking of the heme group to the cytochrome C apoprotein to produce the mature functional cytochrome.</text>
</comment>
<dbReference type="GO" id="GO:0005743">
    <property type="term" value="C:mitochondrial inner membrane"/>
    <property type="evidence" value="ECO:0007669"/>
    <property type="project" value="UniProtKB-SubCell"/>
</dbReference>
<dbReference type="EC" id="4.4.1.17" evidence="10"/>
<keyword evidence="3 10" id="KW-0349">Heme</keyword>
<comment type="similarity">
    <text evidence="2 10">Belongs to the cytochrome c-type heme lyase family.</text>
</comment>
<keyword evidence="9 10" id="KW-0456">Lyase</keyword>
<dbReference type="Pfam" id="PF01265">
    <property type="entry name" value="Cyto_heme_lyase"/>
    <property type="match status" value="1"/>
</dbReference>
<evidence type="ECO:0000256" key="4">
    <source>
        <dbReference type="ARBA" id="ARBA00022723"/>
    </source>
</evidence>
<keyword evidence="4 10" id="KW-0479">Metal-binding</keyword>
<protein>
    <recommendedName>
        <fullName evidence="10">Holocytochrome c-type synthase</fullName>
        <ecNumber evidence="10">4.4.1.17</ecNumber>
    </recommendedName>
</protein>
<keyword evidence="8 10" id="KW-0472">Membrane</keyword>
<evidence type="ECO:0000256" key="9">
    <source>
        <dbReference type="ARBA" id="ARBA00023239"/>
    </source>
</evidence>
<keyword evidence="6 10" id="KW-0408">Iron</keyword>
<proteinExistence type="inferred from homology"/>
<evidence type="ECO:0000313" key="12">
    <source>
        <dbReference type="EMBL" id="KAF2006992.1"/>
    </source>
</evidence>
<feature type="compositionally biased region" description="Pro residues" evidence="11">
    <location>
        <begin position="13"/>
        <end position="30"/>
    </location>
</feature>
<accession>A0A6A5WZ63</accession>
<evidence type="ECO:0000313" key="13">
    <source>
        <dbReference type="Proteomes" id="UP000799779"/>
    </source>
</evidence>
<dbReference type="PANTHER" id="PTHR12743:SF3">
    <property type="entry name" value="HOLOCYTOCHROME-C SYNTHASE"/>
    <property type="match status" value="1"/>
</dbReference>
<evidence type="ECO:0000256" key="10">
    <source>
        <dbReference type="RuleBase" id="RU363130"/>
    </source>
</evidence>
<feature type="region of interest" description="Disordered" evidence="11">
    <location>
        <begin position="1"/>
        <end position="121"/>
    </location>
</feature>
<evidence type="ECO:0000256" key="11">
    <source>
        <dbReference type="SAM" id="MobiDB-lite"/>
    </source>
</evidence>
<evidence type="ECO:0000256" key="1">
    <source>
        <dbReference type="ARBA" id="ARBA00004273"/>
    </source>
</evidence>
<keyword evidence="7 10" id="KW-0496">Mitochondrion</keyword>
<evidence type="ECO:0000256" key="5">
    <source>
        <dbReference type="ARBA" id="ARBA00022792"/>
    </source>
</evidence>
<organism evidence="12 13">
    <name type="scientific">Amniculicola lignicola CBS 123094</name>
    <dbReference type="NCBI Taxonomy" id="1392246"/>
    <lineage>
        <taxon>Eukaryota</taxon>
        <taxon>Fungi</taxon>
        <taxon>Dikarya</taxon>
        <taxon>Ascomycota</taxon>
        <taxon>Pezizomycotina</taxon>
        <taxon>Dothideomycetes</taxon>
        <taxon>Pleosporomycetidae</taxon>
        <taxon>Pleosporales</taxon>
        <taxon>Amniculicolaceae</taxon>
        <taxon>Amniculicola</taxon>
    </lineage>
</organism>
<dbReference type="OrthoDB" id="1158011at2759"/>
<evidence type="ECO:0000256" key="7">
    <source>
        <dbReference type="ARBA" id="ARBA00023128"/>
    </source>
</evidence>
<evidence type="ECO:0000256" key="8">
    <source>
        <dbReference type="ARBA" id="ARBA00023136"/>
    </source>
</evidence>
<feature type="compositionally biased region" description="Polar residues" evidence="11">
    <location>
        <begin position="94"/>
        <end position="103"/>
    </location>
</feature>
<dbReference type="PROSITE" id="PS00822">
    <property type="entry name" value="CYTO_HEME_LYASE_2"/>
    <property type="match status" value="1"/>
</dbReference>
<dbReference type="PANTHER" id="PTHR12743">
    <property type="entry name" value="CYTOCHROME C1 HEME LYASE"/>
    <property type="match status" value="1"/>
</dbReference>
<dbReference type="InterPro" id="IPR000511">
    <property type="entry name" value="Holocyt_c/c1_synthase"/>
</dbReference>
<keyword evidence="13" id="KW-1185">Reference proteome</keyword>
<dbReference type="GO" id="GO:0046872">
    <property type="term" value="F:metal ion binding"/>
    <property type="evidence" value="ECO:0007669"/>
    <property type="project" value="UniProtKB-KW"/>
</dbReference>
<name>A0A6A5WZ63_9PLEO</name>
<comment type="catalytic activity">
    <reaction evidence="10">
        <text>holo-[cytochrome c] = apo-[cytochrome c] + heme b</text>
        <dbReference type="Rhea" id="RHEA:22648"/>
        <dbReference type="Rhea" id="RHEA-COMP:10725"/>
        <dbReference type="Rhea" id="RHEA-COMP:10726"/>
        <dbReference type="ChEBI" id="CHEBI:29950"/>
        <dbReference type="ChEBI" id="CHEBI:60344"/>
        <dbReference type="ChEBI" id="CHEBI:83739"/>
        <dbReference type="EC" id="4.4.1.17"/>
    </reaction>
</comment>
<reference evidence="12" key="1">
    <citation type="journal article" date="2020" name="Stud. Mycol.">
        <title>101 Dothideomycetes genomes: a test case for predicting lifestyles and emergence of pathogens.</title>
        <authorList>
            <person name="Haridas S."/>
            <person name="Albert R."/>
            <person name="Binder M."/>
            <person name="Bloem J."/>
            <person name="Labutti K."/>
            <person name="Salamov A."/>
            <person name="Andreopoulos B."/>
            <person name="Baker S."/>
            <person name="Barry K."/>
            <person name="Bills G."/>
            <person name="Bluhm B."/>
            <person name="Cannon C."/>
            <person name="Castanera R."/>
            <person name="Culley D."/>
            <person name="Daum C."/>
            <person name="Ezra D."/>
            <person name="Gonzalez J."/>
            <person name="Henrissat B."/>
            <person name="Kuo A."/>
            <person name="Liang C."/>
            <person name="Lipzen A."/>
            <person name="Lutzoni F."/>
            <person name="Magnuson J."/>
            <person name="Mondo S."/>
            <person name="Nolan M."/>
            <person name="Ohm R."/>
            <person name="Pangilinan J."/>
            <person name="Park H.-J."/>
            <person name="Ramirez L."/>
            <person name="Alfaro M."/>
            <person name="Sun H."/>
            <person name="Tritt A."/>
            <person name="Yoshinaga Y."/>
            <person name="Zwiers L.-H."/>
            <person name="Turgeon B."/>
            <person name="Goodwin S."/>
            <person name="Spatafora J."/>
            <person name="Crous P."/>
            <person name="Grigoriev I."/>
        </authorList>
    </citation>
    <scope>NUCLEOTIDE SEQUENCE</scope>
    <source>
        <strain evidence="12">CBS 123094</strain>
    </source>
</reference>
<evidence type="ECO:0000256" key="6">
    <source>
        <dbReference type="ARBA" id="ARBA00023004"/>
    </source>
</evidence>
<comment type="subcellular location">
    <subcellularLocation>
        <location evidence="1 10">Mitochondrion inner membrane</location>
    </subcellularLocation>
</comment>
<gene>
    <name evidence="12" type="ORF">P154DRAFT_569691</name>
</gene>
<keyword evidence="5 10" id="KW-0999">Mitochondrion inner membrane</keyword>